<dbReference type="EMBL" id="FNBH01000001">
    <property type="protein sequence ID" value="SDE81037.1"/>
    <property type="molecule type" value="Genomic_DNA"/>
</dbReference>
<reference evidence="2" key="1">
    <citation type="submission" date="2016-10" db="EMBL/GenBank/DDBJ databases">
        <authorList>
            <person name="Varghese N."/>
            <person name="Submissions S."/>
        </authorList>
    </citation>
    <scope>NUCLEOTIDE SEQUENCE [LARGE SCALE GENOMIC DNA]</scope>
    <source>
        <strain evidence="2">DSM 19684</strain>
    </source>
</reference>
<gene>
    <name evidence="1" type="ORF">SAMN05421825_0269</name>
</gene>
<accession>A0A1G7FYW0</accession>
<keyword evidence="2" id="KW-1185">Reference proteome</keyword>
<organism evidence="1 2">
    <name type="scientific">Epilithonimonas hungarica</name>
    <dbReference type="NCBI Taxonomy" id="454006"/>
    <lineage>
        <taxon>Bacteria</taxon>
        <taxon>Pseudomonadati</taxon>
        <taxon>Bacteroidota</taxon>
        <taxon>Flavobacteriia</taxon>
        <taxon>Flavobacteriales</taxon>
        <taxon>Weeksellaceae</taxon>
        <taxon>Chryseobacterium group</taxon>
        <taxon>Epilithonimonas</taxon>
    </lineage>
</organism>
<dbReference type="AlphaFoldDB" id="A0A1G7FYW0"/>
<proteinExistence type="predicted"/>
<dbReference type="STRING" id="454006.SAMN05421825_0269"/>
<dbReference type="Proteomes" id="UP000199203">
    <property type="component" value="Unassembled WGS sequence"/>
</dbReference>
<protein>
    <submittedName>
        <fullName evidence="1">Uncharacterized protein</fullName>
    </submittedName>
</protein>
<evidence type="ECO:0000313" key="1">
    <source>
        <dbReference type="EMBL" id="SDE81037.1"/>
    </source>
</evidence>
<sequence length="200" mass="23203">MLFVGFATIAYSQKMKLISGDFSSLKDQTEVNVQLVFDKNVIFQAENFTEAQYLDYKKNDILNNPKKTKEDWEKWSKDWNDFKETKYMEKFLKGINHKSKNIVFKNNIQSKYTLIVKTIWIYAGWSAGFVMQPAKLTSELKLIETDNPSNVLFSVDSSGIEGVGISENPNSEYMMEYGRISVAYEKTGRLLWKQIAKQIK</sequence>
<name>A0A1G7FYW0_9FLAO</name>
<evidence type="ECO:0000313" key="2">
    <source>
        <dbReference type="Proteomes" id="UP000199203"/>
    </source>
</evidence>